<dbReference type="GO" id="GO:0016747">
    <property type="term" value="F:acyltransferase activity, transferring groups other than amino-acyl groups"/>
    <property type="evidence" value="ECO:0007669"/>
    <property type="project" value="InterPro"/>
</dbReference>
<name>A0A9X3WN82_9BACI</name>
<dbReference type="EMBL" id="JAMQJZ010000029">
    <property type="protein sequence ID" value="MDC3422780.1"/>
    <property type="molecule type" value="Genomic_DNA"/>
</dbReference>
<dbReference type="InterPro" id="IPR016181">
    <property type="entry name" value="Acyl_CoA_acyltransferase"/>
</dbReference>
<dbReference type="Proteomes" id="UP001145072">
    <property type="component" value="Unassembled WGS sequence"/>
</dbReference>
<dbReference type="InterPro" id="IPR000182">
    <property type="entry name" value="GNAT_dom"/>
</dbReference>
<gene>
    <name evidence="2" type="ORF">NC661_20725</name>
</gene>
<protein>
    <submittedName>
        <fullName evidence="2">GNAT family N-acetyltransferase</fullName>
    </submittedName>
</protein>
<dbReference type="CDD" id="cd04301">
    <property type="entry name" value="NAT_SF"/>
    <property type="match status" value="1"/>
</dbReference>
<reference evidence="2" key="1">
    <citation type="submission" date="2022-06" db="EMBL/GenBank/DDBJ databases">
        <title>Aquibacillus sp. a new bacterium isolated from soil saline samples.</title>
        <authorList>
            <person name="Galisteo C."/>
            <person name="De La Haba R."/>
            <person name="Sanchez-Porro C."/>
            <person name="Ventosa A."/>
        </authorList>
    </citation>
    <scope>NUCLEOTIDE SEQUENCE</scope>
    <source>
        <strain evidence="2">JCM 12387</strain>
    </source>
</reference>
<dbReference type="RefSeq" id="WP_259867834.1">
    <property type="nucleotide sequence ID" value="NZ_JAMQJZ010000029.1"/>
</dbReference>
<proteinExistence type="predicted"/>
<evidence type="ECO:0000313" key="3">
    <source>
        <dbReference type="Proteomes" id="UP001145072"/>
    </source>
</evidence>
<organism evidence="2 3">
    <name type="scientific">Aquibacillus koreensis</name>
    <dbReference type="NCBI Taxonomy" id="279446"/>
    <lineage>
        <taxon>Bacteria</taxon>
        <taxon>Bacillati</taxon>
        <taxon>Bacillota</taxon>
        <taxon>Bacilli</taxon>
        <taxon>Bacillales</taxon>
        <taxon>Bacillaceae</taxon>
        <taxon>Aquibacillus</taxon>
    </lineage>
</organism>
<keyword evidence="3" id="KW-1185">Reference proteome</keyword>
<dbReference type="PROSITE" id="PS51186">
    <property type="entry name" value="GNAT"/>
    <property type="match status" value="1"/>
</dbReference>
<feature type="domain" description="N-acetyltransferase" evidence="1">
    <location>
        <begin position="1"/>
        <end position="139"/>
    </location>
</feature>
<accession>A0A9X3WN82</accession>
<comment type="caution">
    <text evidence="2">The sequence shown here is derived from an EMBL/GenBank/DDBJ whole genome shotgun (WGS) entry which is preliminary data.</text>
</comment>
<dbReference type="AlphaFoldDB" id="A0A9X3WN82"/>
<evidence type="ECO:0000313" key="2">
    <source>
        <dbReference type="EMBL" id="MDC3422780.1"/>
    </source>
</evidence>
<sequence>MKLLQQWNEKDSDFIKKKVIEHNMDQIPDEVKTPLENTSFMLKDEMGKIVGGVTATMFWYHMHIDFLWVDQAYRNEGYGRDLITSIEQLANEKECRLILLDTFSFQAPDFYLKFGYKIVGVVEDHPKGYNQYFLEKKLKGN</sequence>
<evidence type="ECO:0000259" key="1">
    <source>
        <dbReference type="PROSITE" id="PS51186"/>
    </source>
</evidence>
<dbReference type="Pfam" id="PF00583">
    <property type="entry name" value="Acetyltransf_1"/>
    <property type="match status" value="1"/>
</dbReference>
<dbReference type="Gene3D" id="3.40.630.30">
    <property type="match status" value="1"/>
</dbReference>
<dbReference type="SUPFAM" id="SSF55729">
    <property type="entry name" value="Acyl-CoA N-acyltransferases (Nat)"/>
    <property type="match status" value="1"/>
</dbReference>